<evidence type="ECO:0000313" key="3">
    <source>
        <dbReference type="Proteomes" id="UP001187192"/>
    </source>
</evidence>
<comment type="caution">
    <text evidence="2">The sequence shown here is derived from an EMBL/GenBank/DDBJ whole genome shotgun (WGS) entry which is preliminary data.</text>
</comment>
<dbReference type="AlphaFoldDB" id="A0AA88DYD9"/>
<dbReference type="EMBL" id="BTGU01000163">
    <property type="protein sequence ID" value="GMN63943.1"/>
    <property type="molecule type" value="Genomic_DNA"/>
</dbReference>
<feature type="region of interest" description="Disordered" evidence="1">
    <location>
        <begin position="15"/>
        <end position="55"/>
    </location>
</feature>
<gene>
    <name evidence="2" type="ORF">TIFTF001_033037</name>
</gene>
<name>A0AA88DYD9_FICCA</name>
<proteinExistence type="predicted"/>
<organism evidence="2 3">
    <name type="scientific">Ficus carica</name>
    <name type="common">Common fig</name>
    <dbReference type="NCBI Taxonomy" id="3494"/>
    <lineage>
        <taxon>Eukaryota</taxon>
        <taxon>Viridiplantae</taxon>
        <taxon>Streptophyta</taxon>
        <taxon>Embryophyta</taxon>
        <taxon>Tracheophyta</taxon>
        <taxon>Spermatophyta</taxon>
        <taxon>Magnoliopsida</taxon>
        <taxon>eudicotyledons</taxon>
        <taxon>Gunneridae</taxon>
        <taxon>Pentapetalae</taxon>
        <taxon>rosids</taxon>
        <taxon>fabids</taxon>
        <taxon>Rosales</taxon>
        <taxon>Moraceae</taxon>
        <taxon>Ficeae</taxon>
        <taxon>Ficus</taxon>
    </lineage>
</organism>
<sequence>MGLLEGGHGLRAVIGLRRNGKRGRDVISKRPYSHRPQPQLPSPSRLPCHHRATPNLAKLRLVTPKNRGREGRERRRWWRFRAKAWKKPVGSSSVLPPPPPRGLRHHSESL</sequence>
<accession>A0AA88DYD9</accession>
<reference evidence="2" key="1">
    <citation type="submission" date="2023-07" db="EMBL/GenBank/DDBJ databases">
        <title>draft genome sequence of fig (Ficus carica).</title>
        <authorList>
            <person name="Takahashi T."/>
            <person name="Nishimura K."/>
        </authorList>
    </citation>
    <scope>NUCLEOTIDE SEQUENCE</scope>
</reference>
<dbReference type="Proteomes" id="UP001187192">
    <property type="component" value="Unassembled WGS sequence"/>
</dbReference>
<keyword evidence="3" id="KW-1185">Reference proteome</keyword>
<evidence type="ECO:0000313" key="2">
    <source>
        <dbReference type="EMBL" id="GMN63943.1"/>
    </source>
</evidence>
<evidence type="ECO:0000256" key="1">
    <source>
        <dbReference type="SAM" id="MobiDB-lite"/>
    </source>
</evidence>
<feature type="region of interest" description="Disordered" evidence="1">
    <location>
        <begin position="86"/>
        <end position="110"/>
    </location>
</feature>
<protein>
    <submittedName>
        <fullName evidence="2">Uncharacterized protein</fullName>
    </submittedName>
</protein>